<dbReference type="InterPro" id="IPR026444">
    <property type="entry name" value="Secre_tail"/>
</dbReference>
<proteinExistence type="predicted"/>
<sequence length="173" mass="17923">MANTSADRKVDAATVVLFSAPEWITVSPSRLDLGAVAAGAETEATFALDLDRRAPVGEEGAVVFDVLDESGAVLQRKTVRVRAAAPDRLALSPPYPNPAHGEVTVPFEVPTTGEVRVAVYDALGREVAVLHDGEAEPGAHEARLAAGALASGAYVVRVTSGEASDVARIAVVR</sequence>
<evidence type="ECO:0000259" key="1">
    <source>
        <dbReference type="Pfam" id="PF18962"/>
    </source>
</evidence>
<dbReference type="Pfam" id="PF18962">
    <property type="entry name" value="Por_Secre_tail"/>
    <property type="match status" value="1"/>
</dbReference>
<evidence type="ECO:0000313" key="3">
    <source>
        <dbReference type="Proteomes" id="UP000216446"/>
    </source>
</evidence>
<dbReference type="Proteomes" id="UP000216446">
    <property type="component" value="Unassembled WGS sequence"/>
</dbReference>
<keyword evidence="3" id="KW-1185">Reference proteome</keyword>
<evidence type="ECO:0000313" key="2">
    <source>
        <dbReference type="EMBL" id="OZC01480.1"/>
    </source>
</evidence>
<dbReference type="AlphaFoldDB" id="A0A259TUV7"/>
<feature type="domain" description="Secretion system C-terminal sorting" evidence="1">
    <location>
        <begin position="95"/>
        <end position="169"/>
    </location>
</feature>
<name>A0A259TUV7_9BACT</name>
<accession>A0A259TUV7</accession>
<organism evidence="2 3">
    <name type="scientific">Rubricoccus marinus</name>
    <dbReference type="NCBI Taxonomy" id="716817"/>
    <lineage>
        <taxon>Bacteria</taxon>
        <taxon>Pseudomonadati</taxon>
        <taxon>Rhodothermota</taxon>
        <taxon>Rhodothermia</taxon>
        <taxon>Rhodothermales</taxon>
        <taxon>Rubricoccaceae</taxon>
        <taxon>Rubricoccus</taxon>
    </lineage>
</organism>
<comment type="caution">
    <text evidence="2">The sequence shown here is derived from an EMBL/GenBank/DDBJ whole genome shotgun (WGS) entry which is preliminary data.</text>
</comment>
<gene>
    <name evidence="2" type="ORF">BSZ36_17555</name>
</gene>
<dbReference type="EMBL" id="MQWB01000010">
    <property type="protein sequence ID" value="OZC01480.1"/>
    <property type="molecule type" value="Genomic_DNA"/>
</dbReference>
<dbReference type="InParanoid" id="A0A259TUV7"/>
<reference evidence="2 3" key="1">
    <citation type="submission" date="2016-11" db="EMBL/GenBank/DDBJ databases">
        <title>Study of marine rhodopsin-containing bacteria.</title>
        <authorList>
            <person name="Yoshizawa S."/>
            <person name="Kumagai Y."/>
            <person name="Kogure K."/>
        </authorList>
    </citation>
    <scope>NUCLEOTIDE SEQUENCE [LARGE SCALE GENOMIC DNA]</scope>
    <source>
        <strain evidence="2 3">SG-29</strain>
    </source>
</reference>
<protein>
    <recommendedName>
        <fullName evidence="1">Secretion system C-terminal sorting domain-containing protein</fullName>
    </recommendedName>
</protein>
<dbReference type="NCBIfam" id="TIGR04183">
    <property type="entry name" value="Por_Secre_tail"/>
    <property type="match status" value="1"/>
</dbReference>